<evidence type="ECO:0000259" key="6">
    <source>
        <dbReference type="PROSITE" id="PS50089"/>
    </source>
</evidence>
<keyword evidence="3" id="KW-0862">Zinc</keyword>
<proteinExistence type="predicted"/>
<evidence type="ECO:0000313" key="7">
    <source>
        <dbReference type="EMBL" id="EOY11369.1"/>
    </source>
</evidence>
<evidence type="ECO:0000256" key="3">
    <source>
        <dbReference type="ARBA" id="ARBA00022833"/>
    </source>
</evidence>
<dbReference type="EMBL" id="CM001883">
    <property type="protein sequence ID" value="EOY11369.1"/>
    <property type="molecule type" value="Genomic_DNA"/>
</dbReference>
<reference evidence="7 8" key="1">
    <citation type="journal article" date="2013" name="Genome Biol.">
        <title>The genome sequence of the most widely cultivated cacao type and its use to identify candidate genes regulating pod color.</title>
        <authorList>
            <person name="Motamayor J.C."/>
            <person name="Mockaitis K."/>
            <person name="Schmutz J."/>
            <person name="Haiminen N."/>
            <person name="Iii D.L."/>
            <person name="Cornejo O."/>
            <person name="Findley S.D."/>
            <person name="Zheng P."/>
            <person name="Utro F."/>
            <person name="Royaert S."/>
            <person name="Saski C."/>
            <person name="Jenkins J."/>
            <person name="Podicheti R."/>
            <person name="Zhao M."/>
            <person name="Scheffler B.E."/>
            <person name="Stack J.C."/>
            <person name="Feltus F.A."/>
            <person name="Mustiga G.M."/>
            <person name="Amores F."/>
            <person name="Phillips W."/>
            <person name="Marelli J.P."/>
            <person name="May G.D."/>
            <person name="Shapiro H."/>
            <person name="Ma J."/>
            <person name="Bustamante C.D."/>
            <person name="Schnell R.J."/>
            <person name="Main D."/>
            <person name="Gilbert D."/>
            <person name="Parida L."/>
            <person name="Kuhn D.N."/>
        </authorList>
    </citation>
    <scope>NUCLEOTIDE SEQUENCE [LARGE SCALE GENOMIC DNA]</scope>
    <source>
        <strain evidence="8">cv. Matina 1-6</strain>
    </source>
</reference>
<dbReference type="InParanoid" id="A0A061FA37"/>
<dbReference type="HOGENOM" id="CLU_077009_0_0_1"/>
<feature type="region of interest" description="Disordered" evidence="5">
    <location>
        <begin position="1"/>
        <end position="43"/>
    </location>
</feature>
<dbReference type="AlphaFoldDB" id="A0A061FA37"/>
<dbReference type="eggNOG" id="KOG4430">
    <property type="taxonomic scope" value="Eukaryota"/>
</dbReference>
<dbReference type="GO" id="GO:0008270">
    <property type="term" value="F:zinc ion binding"/>
    <property type="evidence" value="ECO:0007669"/>
    <property type="project" value="UniProtKB-KW"/>
</dbReference>
<feature type="domain" description="RING-type" evidence="6">
    <location>
        <begin position="51"/>
        <end position="100"/>
    </location>
</feature>
<dbReference type="Pfam" id="PF00097">
    <property type="entry name" value="zf-C3HC4"/>
    <property type="match status" value="1"/>
</dbReference>
<dbReference type="InterPro" id="IPR018957">
    <property type="entry name" value="Znf_C3HC4_RING-type"/>
</dbReference>
<dbReference type="PROSITE" id="PS00518">
    <property type="entry name" value="ZF_RING_1"/>
    <property type="match status" value="1"/>
</dbReference>
<dbReference type="InterPro" id="IPR001841">
    <property type="entry name" value="Znf_RING"/>
</dbReference>
<protein>
    <submittedName>
        <fullName evidence="7">RING/U-box superfamily protein, putative isoform 1</fullName>
    </submittedName>
</protein>
<dbReference type="PROSITE" id="PS50089">
    <property type="entry name" value="ZF_RING_2"/>
    <property type="match status" value="1"/>
</dbReference>
<keyword evidence="2 4" id="KW-0863">Zinc-finger</keyword>
<dbReference type="InterPro" id="IPR017907">
    <property type="entry name" value="Znf_RING_CS"/>
</dbReference>
<dbReference type="FunCoup" id="A0A061FA37">
    <property type="interactions" value="639"/>
</dbReference>
<dbReference type="PANTHER" id="PTHR47692:SF2">
    <property type="entry name" value="ZINC FINGER RING-TYPE DOMAIN CONTAINING PROTEIN"/>
    <property type="match status" value="1"/>
</dbReference>
<dbReference type="InterPro" id="IPR013083">
    <property type="entry name" value="Znf_RING/FYVE/PHD"/>
</dbReference>
<sequence length="304" mass="35214">MARQYLRKPPVKHKTRGLRRSIGNRSEIPMNREEDAKQTGSCPSQQDFNSCPICLGPLVQESYLDTCFHKFCYNCIVHWSRVVASKRTRPSSSVKCPLCKTENFSVISGFDGTCFQRHYINQDFENRFTFSKAHKYRLQCYYSEPGIVNDIFDVLRFWKSRKYLQSNVWLHGWLKRELQTLMQEEDVDVVVHHIHGVINSFLRRIEQTHLLKKPAEAKQDNFRTAVFDAAKPFLLARTDRFVNEVELFLASGLNIDAYDAVYMQRLGWNTPGGTTSTKPAEEPSQHVGVVPYLYIFDIDSDGAE</sequence>
<organism evidence="7 8">
    <name type="scientific">Theobroma cacao</name>
    <name type="common">Cacao</name>
    <name type="synonym">Cocoa</name>
    <dbReference type="NCBI Taxonomy" id="3641"/>
    <lineage>
        <taxon>Eukaryota</taxon>
        <taxon>Viridiplantae</taxon>
        <taxon>Streptophyta</taxon>
        <taxon>Embryophyta</taxon>
        <taxon>Tracheophyta</taxon>
        <taxon>Spermatophyta</taxon>
        <taxon>Magnoliopsida</taxon>
        <taxon>eudicotyledons</taxon>
        <taxon>Gunneridae</taxon>
        <taxon>Pentapetalae</taxon>
        <taxon>rosids</taxon>
        <taxon>malvids</taxon>
        <taxon>Malvales</taxon>
        <taxon>Malvaceae</taxon>
        <taxon>Byttnerioideae</taxon>
        <taxon>Theobroma</taxon>
    </lineage>
</organism>
<evidence type="ECO:0000256" key="2">
    <source>
        <dbReference type="ARBA" id="ARBA00022771"/>
    </source>
</evidence>
<dbReference type="PANTHER" id="PTHR47692">
    <property type="entry name" value="RING/U-BOX SUPERFAMILY PROTEIN"/>
    <property type="match status" value="1"/>
</dbReference>
<keyword evidence="1" id="KW-0479">Metal-binding</keyword>
<dbReference type="OMA" id="CICQWVK"/>
<dbReference type="Gramene" id="EOY11369">
    <property type="protein sequence ID" value="EOY11369"/>
    <property type="gene ID" value="TCM_026576"/>
</dbReference>
<keyword evidence="8" id="KW-1185">Reference proteome</keyword>
<gene>
    <name evidence="7" type="ORF">TCM_026576</name>
</gene>
<evidence type="ECO:0000313" key="8">
    <source>
        <dbReference type="Proteomes" id="UP000026915"/>
    </source>
</evidence>
<dbReference type="Proteomes" id="UP000026915">
    <property type="component" value="Chromosome 5"/>
</dbReference>
<dbReference type="Gene3D" id="3.30.40.10">
    <property type="entry name" value="Zinc/RING finger domain, C3HC4 (zinc finger)"/>
    <property type="match status" value="1"/>
</dbReference>
<dbReference type="SUPFAM" id="SSF57850">
    <property type="entry name" value="RING/U-box"/>
    <property type="match status" value="1"/>
</dbReference>
<evidence type="ECO:0000256" key="5">
    <source>
        <dbReference type="SAM" id="MobiDB-lite"/>
    </source>
</evidence>
<evidence type="ECO:0000256" key="1">
    <source>
        <dbReference type="ARBA" id="ARBA00022723"/>
    </source>
</evidence>
<feature type="compositionally biased region" description="Basic residues" evidence="5">
    <location>
        <begin position="1"/>
        <end position="19"/>
    </location>
</feature>
<evidence type="ECO:0000256" key="4">
    <source>
        <dbReference type="PROSITE-ProRule" id="PRU00175"/>
    </source>
</evidence>
<dbReference type="SMART" id="SM00184">
    <property type="entry name" value="RING"/>
    <property type="match status" value="1"/>
</dbReference>
<accession>A0A061FA37</accession>
<name>A0A061FA37_THECC</name>